<accession>A0A0C9V1S3</accession>
<protein>
    <recommendedName>
        <fullName evidence="5">Tyr recombinase domain-containing protein</fullName>
    </recommendedName>
</protein>
<keyword evidence="4" id="KW-1185">Reference proteome</keyword>
<evidence type="ECO:0000313" key="3">
    <source>
        <dbReference type="EMBL" id="KIJ35642.1"/>
    </source>
</evidence>
<dbReference type="Proteomes" id="UP000054279">
    <property type="component" value="Unassembled WGS sequence"/>
</dbReference>
<evidence type="ECO:0000313" key="4">
    <source>
        <dbReference type="Proteomes" id="UP000054279"/>
    </source>
</evidence>
<dbReference type="Gene3D" id="1.10.443.10">
    <property type="entry name" value="Intergrase catalytic core"/>
    <property type="match status" value="1"/>
</dbReference>
<sequence length="335" mass="37724">MRDIRIDRLQILNTSLRRSTFERYSTPTTASLTGSRNQHVATSTRVRGKGWFRIERDYEHAGDVVCVRDCLRQGRPNDVNIRLQKAASVESPHPFHVYDLLLLDEFTAAKVDDRNIASLILQGYSSTIEARQHIHRGAYHGFAPVQYKLGHAYEFPSLPTRSCPTTTIKLHYAVLHFFHTPTPPPQGGSPGSSVDWQELFDGDHVPLLVHLLMGKQLGGKRKVPTSPFHVVRKGIESGSPKSKTQRPLQNNSPLFVGATGQPLIRSELIYQLRSDLANLCFNEEAYSAHSFRRGASSAFAAGLTDFEIQQLGRWCSDIYKLYIEPDLKRMLNVSS</sequence>
<dbReference type="PANTHER" id="PTHR34605">
    <property type="entry name" value="PHAGE_INTEGRASE DOMAIN-CONTAINING PROTEIN"/>
    <property type="match status" value="1"/>
</dbReference>
<dbReference type="EMBL" id="KN837186">
    <property type="protein sequence ID" value="KIJ35642.1"/>
    <property type="molecule type" value="Genomic_DNA"/>
</dbReference>
<keyword evidence="1" id="KW-0233">DNA recombination</keyword>
<gene>
    <name evidence="3" type="ORF">M422DRAFT_262041</name>
</gene>
<feature type="compositionally biased region" description="Polar residues" evidence="2">
    <location>
        <begin position="239"/>
        <end position="252"/>
    </location>
</feature>
<dbReference type="AlphaFoldDB" id="A0A0C9V1S3"/>
<dbReference type="GO" id="GO:0003677">
    <property type="term" value="F:DNA binding"/>
    <property type="evidence" value="ECO:0007669"/>
    <property type="project" value="InterPro"/>
</dbReference>
<dbReference type="GO" id="GO:0015074">
    <property type="term" value="P:DNA integration"/>
    <property type="evidence" value="ECO:0007669"/>
    <property type="project" value="InterPro"/>
</dbReference>
<dbReference type="InterPro" id="IPR052925">
    <property type="entry name" value="Phage_Integrase-like_Recomb"/>
</dbReference>
<proteinExistence type="predicted"/>
<dbReference type="InterPro" id="IPR013762">
    <property type="entry name" value="Integrase-like_cat_sf"/>
</dbReference>
<dbReference type="PANTHER" id="PTHR34605:SF3">
    <property type="entry name" value="P CELL-TYPE AGGLUTINATION PROTEIN MAP4-LIKE-RELATED"/>
    <property type="match status" value="1"/>
</dbReference>
<evidence type="ECO:0000256" key="2">
    <source>
        <dbReference type="SAM" id="MobiDB-lite"/>
    </source>
</evidence>
<dbReference type="SUPFAM" id="SSF56349">
    <property type="entry name" value="DNA breaking-rejoining enzymes"/>
    <property type="match status" value="1"/>
</dbReference>
<name>A0A0C9V1S3_SPHS4</name>
<feature type="region of interest" description="Disordered" evidence="2">
    <location>
        <begin position="232"/>
        <end position="252"/>
    </location>
</feature>
<evidence type="ECO:0008006" key="5">
    <source>
        <dbReference type="Google" id="ProtNLM"/>
    </source>
</evidence>
<organism evidence="3 4">
    <name type="scientific">Sphaerobolus stellatus (strain SS14)</name>
    <dbReference type="NCBI Taxonomy" id="990650"/>
    <lineage>
        <taxon>Eukaryota</taxon>
        <taxon>Fungi</taxon>
        <taxon>Dikarya</taxon>
        <taxon>Basidiomycota</taxon>
        <taxon>Agaricomycotina</taxon>
        <taxon>Agaricomycetes</taxon>
        <taxon>Phallomycetidae</taxon>
        <taxon>Geastrales</taxon>
        <taxon>Sphaerobolaceae</taxon>
        <taxon>Sphaerobolus</taxon>
    </lineage>
</organism>
<dbReference type="InterPro" id="IPR011010">
    <property type="entry name" value="DNA_brk_join_enz"/>
</dbReference>
<reference evidence="3 4" key="1">
    <citation type="submission" date="2014-06" db="EMBL/GenBank/DDBJ databases">
        <title>Evolutionary Origins and Diversification of the Mycorrhizal Mutualists.</title>
        <authorList>
            <consortium name="DOE Joint Genome Institute"/>
            <consortium name="Mycorrhizal Genomics Consortium"/>
            <person name="Kohler A."/>
            <person name="Kuo A."/>
            <person name="Nagy L.G."/>
            <person name="Floudas D."/>
            <person name="Copeland A."/>
            <person name="Barry K.W."/>
            <person name="Cichocki N."/>
            <person name="Veneault-Fourrey C."/>
            <person name="LaButti K."/>
            <person name="Lindquist E.A."/>
            <person name="Lipzen A."/>
            <person name="Lundell T."/>
            <person name="Morin E."/>
            <person name="Murat C."/>
            <person name="Riley R."/>
            <person name="Ohm R."/>
            <person name="Sun H."/>
            <person name="Tunlid A."/>
            <person name="Henrissat B."/>
            <person name="Grigoriev I.V."/>
            <person name="Hibbett D.S."/>
            <person name="Martin F."/>
        </authorList>
    </citation>
    <scope>NUCLEOTIDE SEQUENCE [LARGE SCALE GENOMIC DNA]</scope>
    <source>
        <strain evidence="3 4">SS14</strain>
    </source>
</reference>
<dbReference type="GO" id="GO:0006310">
    <property type="term" value="P:DNA recombination"/>
    <property type="evidence" value="ECO:0007669"/>
    <property type="project" value="UniProtKB-KW"/>
</dbReference>
<dbReference type="HOGENOM" id="CLU_829412_0_0_1"/>
<evidence type="ECO:0000256" key="1">
    <source>
        <dbReference type="ARBA" id="ARBA00023172"/>
    </source>
</evidence>